<keyword evidence="10" id="KW-1185">Reference proteome</keyword>
<dbReference type="PANTHER" id="PTHR12677:SF59">
    <property type="entry name" value="GOLGI APPARATUS MEMBRANE PROTEIN TVP38-RELATED"/>
    <property type="match status" value="1"/>
</dbReference>
<name>A0A507DUC2_9FUNG</name>
<dbReference type="InterPro" id="IPR032816">
    <property type="entry name" value="VTT_dom"/>
</dbReference>
<feature type="region of interest" description="Disordered" evidence="6">
    <location>
        <begin position="153"/>
        <end position="195"/>
    </location>
</feature>
<evidence type="ECO:0000259" key="8">
    <source>
        <dbReference type="Pfam" id="PF09335"/>
    </source>
</evidence>
<dbReference type="Proteomes" id="UP000318582">
    <property type="component" value="Unassembled WGS sequence"/>
</dbReference>
<feature type="compositionally biased region" description="Basic and acidic residues" evidence="6">
    <location>
        <begin position="171"/>
        <end position="182"/>
    </location>
</feature>
<evidence type="ECO:0000256" key="6">
    <source>
        <dbReference type="SAM" id="MobiDB-lite"/>
    </source>
</evidence>
<keyword evidence="3 7" id="KW-0812">Transmembrane</keyword>
<dbReference type="Pfam" id="PF09335">
    <property type="entry name" value="VTT_dom"/>
    <property type="match status" value="1"/>
</dbReference>
<gene>
    <name evidence="9" type="ORF">PhCBS80983_g05393</name>
</gene>
<feature type="transmembrane region" description="Helical" evidence="7">
    <location>
        <begin position="123"/>
        <end position="142"/>
    </location>
</feature>
<dbReference type="PROSITE" id="PS51257">
    <property type="entry name" value="PROKAR_LIPOPROTEIN"/>
    <property type="match status" value="1"/>
</dbReference>
<evidence type="ECO:0000313" key="10">
    <source>
        <dbReference type="Proteomes" id="UP000318582"/>
    </source>
</evidence>
<dbReference type="GO" id="GO:0005886">
    <property type="term" value="C:plasma membrane"/>
    <property type="evidence" value="ECO:0007669"/>
    <property type="project" value="UniProtKB-SubCell"/>
</dbReference>
<evidence type="ECO:0000256" key="1">
    <source>
        <dbReference type="ARBA" id="ARBA00004651"/>
    </source>
</evidence>
<comment type="caution">
    <text evidence="9">The sequence shown here is derived from an EMBL/GenBank/DDBJ whole genome shotgun (WGS) entry which is preliminary data.</text>
</comment>
<evidence type="ECO:0000256" key="3">
    <source>
        <dbReference type="ARBA" id="ARBA00022692"/>
    </source>
</evidence>
<keyword evidence="4 7" id="KW-1133">Transmembrane helix</keyword>
<feature type="transmembrane region" description="Helical" evidence="7">
    <location>
        <begin position="12"/>
        <end position="29"/>
    </location>
</feature>
<feature type="transmembrane region" description="Helical" evidence="7">
    <location>
        <begin position="86"/>
        <end position="103"/>
    </location>
</feature>
<dbReference type="PANTHER" id="PTHR12677">
    <property type="entry name" value="GOLGI APPARATUS MEMBRANE PROTEIN TVP38-RELATED"/>
    <property type="match status" value="1"/>
</dbReference>
<feature type="domain" description="VTT" evidence="8">
    <location>
        <begin position="6"/>
        <end position="105"/>
    </location>
</feature>
<accession>A0A507DUC2</accession>
<proteinExistence type="predicted"/>
<protein>
    <recommendedName>
        <fullName evidence="8">VTT domain-containing protein</fullName>
    </recommendedName>
</protein>
<reference evidence="9 10" key="1">
    <citation type="journal article" date="2019" name="Sci. Rep.">
        <title>Comparative genomics of chytrid fungi reveal insights into the obligate biotrophic and pathogenic lifestyle of Synchytrium endobioticum.</title>
        <authorList>
            <person name="van de Vossenberg B.T.L.H."/>
            <person name="Warris S."/>
            <person name="Nguyen H.D.T."/>
            <person name="van Gent-Pelzer M.P.E."/>
            <person name="Joly D.L."/>
            <person name="van de Geest H.C."/>
            <person name="Bonants P.J.M."/>
            <person name="Smith D.S."/>
            <person name="Levesque C.A."/>
            <person name="van der Lee T.A.J."/>
        </authorList>
    </citation>
    <scope>NUCLEOTIDE SEQUENCE [LARGE SCALE GENOMIC DNA]</scope>
    <source>
        <strain evidence="9 10">CBS 809.83</strain>
    </source>
</reference>
<dbReference type="STRING" id="109895.A0A507DUC2"/>
<keyword evidence="5 7" id="KW-0472">Membrane</keyword>
<evidence type="ECO:0000313" key="9">
    <source>
        <dbReference type="EMBL" id="TPX55349.1"/>
    </source>
</evidence>
<dbReference type="AlphaFoldDB" id="A0A507DUC2"/>
<keyword evidence="2" id="KW-1003">Cell membrane</keyword>
<evidence type="ECO:0000256" key="7">
    <source>
        <dbReference type="SAM" id="Phobius"/>
    </source>
</evidence>
<comment type="subcellular location">
    <subcellularLocation>
        <location evidence="1">Cell membrane</location>
        <topology evidence="1">Multi-pass membrane protein</topology>
    </subcellularLocation>
</comment>
<organism evidence="9 10">
    <name type="scientific">Powellomyces hirtus</name>
    <dbReference type="NCBI Taxonomy" id="109895"/>
    <lineage>
        <taxon>Eukaryota</taxon>
        <taxon>Fungi</taxon>
        <taxon>Fungi incertae sedis</taxon>
        <taxon>Chytridiomycota</taxon>
        <taxon>Chytridiomycota incertae sedis</taxon>
        <taxon>Chytridiomycetes</taxon>
        <taxon>Spizellomycetales</taxon>
        <taxon>Powellomycetaceae</taxon>
        <taxon>Powellomyces</taxon>
    </lineage>
</organism>
<evidence type="ECO:0000256" key="5">
    <source>
        <dbReference type="ARBA" id="ARBA00023136"/>
    </source>
</evidence>
<evidence type="ECO:0000256" key="2">
    <source>
        <dbReference type="ARBA" id="ARBA00022475"/>
    </source>
</evidence>
<sequence length="195" mass="21798">MYRNLVFLSRYIGAWAGGIGCFVLARRWLGDYYRTKLIQSFPKFRAVEEVVETGGLKLVTLIRLAPYPYGIMSVLFATTSVSLSRFIQATSLALFKIILHIYIGSTVRDLSETSQLTPARVFALIFGLSIAGFVMVYLTILVRKVLENAEHHEGGEEGLLNSSDDETQETPIKEGGRDKADDIELQAGYIEDLRP</sequence>
<evidence type="ECO:0000256" key="4">
    <source>
        <dbReference type="ARBA" id="ARBA00022989"/>
    </source>
</evidence>
<dbReference type="EMBL" id="QEAQ01000114">
    <property type="protein sequence ID" value="TPX55349.1"/>
    <property type="molecule type" value="Genomic_DNA"/>
</dbReference>
<dbReference type="InterPro" id="IPR015414">
    <property type="entry name" value="TMEM64"/>
</dbReference>